<dbReference type="AlphaFoldDB" id="E4Z4H7"/>
<dbReference type="EMBL" id="FN657322">
    <property type="protein sequence ID" value="CBY42605.1"/>
    <property type="molecule type" value="Genomic_DNA"/>
</dbReference>
<proteinExistence type="predicted"/>
<dbReference type="Proteomes" id="UP000011014">
    <property type="component" value="Unassembled WGS sequence"/>
</dbReference>
<feature type="non-terminal residue" evidence="1">
    <location>
        <position position="1"/>
    </location>
</feature>
<gene>
    <name evidence="1" type="ORF">GSOID_T00026311001</name>
</gene>
<accession>E4Z4H7</accession>
<protein>
    <submittedName>
        <fullName evidence="1">Uncharacterized protein</fullName>
    </submittedName>
</protein>
<sequence>VHLNNYLHIVDLMENPGRVLKDGSAEFIDYLEL</sequence>
<organism evidence="1">
    <name type="scientific">Oikopleura dioica</name>
    <name type="common">Tunicate</name>
    <dbReference type="NCBI Taxonomy" id="34765"/>
    <lineage>
        <taxon>Eukaryota</taxon>
        <taxon>Metazoa</taxon>
        <taxon>Chordata</taxon>
        <taxon>Tunicata</taxon>
        <taxon>Appendicularia</taxon>
        <taxon>Copelata</taxon>
        <taxon>Oikopleuridae</taxon>
        <taxon>Oikopleura</taxon>
    </lineage>
</organism>
<name>E4Z4H7_OIKDI</name>
<reference evidence="1" key="1">
    <citation type="journal article" date="2010" name="Science">
        <title>Plasticity of animal genome architecture unmasked by rapid evolution of a pelagic tunicate.</title>
        <authorList>
            <person name="Denoeud F."/>
            <person name="Henriet S."/>
            <person name="Mungpakdee S."/>
            <person name="Aury J.M."/>
            <person name="Da Silva C."/>
            <person name="Brinkmann H."/>
            <person name="Mikhaleva J."/>
            <person name="Olsen L.C."/>
            <person name="Jubin C."/>
            <person name="Canestro C."/>
            <person name="Bouquet J.M."/>
            <person name="Danks G."/>
            <person name="Poulain J."/>
            <person name="Campsteijn C."/>
            <person name="Adamski M."/>
            <person name="Cross I."/>
            <person name="Yadetie F."/>
            <person name="Muffato M."/>
            <person name="Louis A."/>
            <person name="Butcher S."/>
            <person name="Tsagkogeorga G."/>
            <person name="Konrad A."/>
            <person name="Singh S."/>
            <person name="Jensen M.F."/>
            <person name="Cong E.H."/>
            <person name="Eikeseth-Otteraa H."/>
            <person name="Noel B."/>
            <person name="Anthouard V."/>
            <person name="Porcel B.M."/>
            <person name="Kachouri-Lafond R."/>
            <person name="Nishino A."/>
            <person name="Ugolini M."/>
            <person name="Chourrout P."/>
            <person name="Nishida H."/>
            <person name="Aasland R."/>
            <person name="Huzurbazar S."/>
            <person name="Westhof E."/>
            <person name="Delsuc F."/>
            <person name="Lehrach H."/>
            <person name="Reinhardt R."/>
            <person name="Weissenbach J."/>
            <person name="Roy S.W."/>
            <person name="Artiguenave F."/>
            <person name="Postlethwait J.H."/>
            <person name="Manak J.R."/>
            <person name="Thompson E.M."/>
            <person name="Jaillon O."/>
            <person name="Du Pasquier L."/>
            <person name="Boudinot P."/>
            <person name="Liberles D.A."/>
            <person name="Volff J.N."/>
            <person name="Philippe H."/>
            <person name="Lenhard B."/>
            <person name="Roest Crollius H."/>
            <person name="Wincker P."/>
            <person name="Chourrout D."/>
        </authorList>
    </citation>
    <scope>NUCLEOTIDE SEQUENCE [LARGE SCALE GENOMIC DNA]</scope>
</reference>
<evidence type="ECO:0000313" key="1">
    <source>
        <dbReference type="EMBL" id="CBY42605.1"/>
    </source>
</evidence>